<feature type="compositionally biased region" description="Basic residues" evidence="2">
    <location>
        <begin position="44"/>
        <end position="53"/>
    </location>
</feature>
<evidence type="ECO:0000313" key="5">
    <source>
        <dbReference type="Proteomes" id="UP000332933"/>
    </source>
</evidence>
<evidence type="ECO:0000256" key="2">
    <source>
        <dbReference type="SAM" id="MobiDB-lite"/>
    </source>
</evidence>
<dbReference type="EMBL" id="VJMH01007404">
    <property type="protein sequence ID" value="KAF0683459.1"/>
    <property type="molecule type" value="Genomic_DNA"/>
</dbReference>
<feature type="compositionally biased region" description="Low complexity" evidence="2">
    <location>
        <begin position="24"/>
        <end position="38"/>
    </location>
</feature>
<accession>A0A485LQH6</accession>
<feature type="compositionally biased region" description="Basic residues" evidence="2">
    <location>
        <begin position="491"/>
        <end position="505"/>
    </location>
</feature>
<dbReference type="OrthoDB" id="78632at2759"/>
<dbReference type="EMBL" id="CAADRA010007430">
    <property type="protein sequence ID" value="VFU01132.1"/>
    <property type="molecule type" value="Genomic_DNA"/>
</dbReference>
<feature type="region of interest" description="Disordered" evidence="2">
    <location>
        <begin position="1"/>
        <end position="57"/>
    </location>
</feature>
<feature type="compositionally biased region" description="Basic and acidic residues" evidence="2">
    <location>
        <begin position="793"/>
        <end position="806"/>
    </location>
</feature>
<keyword evidence="1" id="KW-0175">Coiled coil</keyword>
<evidence type="ECO:0000313" key="3">
    <source>
        <dbReference type="EMBL" id="KAF0683459.1"/>
    </source>
</evidence>
<feature type="region of interest" description="Disordered" evidence="2">
    <location>
        <begin position="793"/>
        <end position="817"/>
    </location>
</feature>
<evidence type="ECO:0000256" key="1">
    <source>
        <dbReference type="SAM" id="Coils"/>
    </source>
</evidence>
<dbReference type="AlphaFoldDB" id="A0A485LQH6"/>
<sequence length="830" mass="91975">MHASASNMALMEGDSGSPSTNFMLLPTTSSSFPLTSIPDQPPHRKDRARRRSSKLPPGPVVWDQVCAELKARIRASLTATYQSVMALQGDCMIRLTADGTATGTKVDPAVLVHLELHHDNVTHALQAIVADTGAATDAFVDTLTRTLADEIDAQRGSVYDQVRAHKHATDDALKRSRLALKKEIQRFTGLETCLRKDEIRCLEEQHHARLQELRDEMAAKETAHVDVLLRQKSAFIDIERFNKTLEVALETAQAEIERLKKIEHQRYTNNTSMTTISESYVNSLRHAVAAANDHAETYDDDDGGVNDDHHMSRLRVDLEKQTRDKEALERIKLTLDESVVRLQQELKTGRDLLAESATELVSLKEMHMATAKELGDSQLAVDDCKIRLDTLGAELNAQVDLVLASDDYIAALKLEVESNRGQVEAILKERADAQAAWAAETAQLKQQHETNVQALAALQSQLALLGYDQATLAVFTPAVSHRSTTTPAAHSPRKHVPPPSSRHKAEHTTETLMQLLQRVKGPLDPDAATRLHELEMAVRAHVTSQLTYEFKRTFSKQLAMRMRQERFFVLQKIDGLVARAGLEERTAKRLLASSGRRASLRGVGPDATIPLRKLRATIGQAYDEMGVAEWNGHDVAALTKQVDALTAAAAAHEAEVADLEGKLEIQMLSLAEAELFQKERDMLLVELTKKYTDAKAALETHASTVACAVDEPEHVVVIRGPLQVQGGHLPHMASRRLPVSVGAYKQHNNQATRPMSAAVAKRTTERKARPATSRATTAAREHVRSAMKWELLGEREKETTPEHDDQPIENAWIGEAGMKKILDRRRAARQ</sequence>
<feature type="region of interest" description="Disordered" evidence="2">
    <location>
        <begin position="483"/>
        <end position="506"/>
    </location>
</feature>
<organism evidence="4 5">
    <name type="scientific">Aphanomyces stellatus</name>
    <dbReference type="NCBI Taxonomy" id="120398"/>
    <lineage>
        <taxon>Eukaryota</taxon>
        <taxon>Sar</taxon>
        <taxon>Stramenopiles</taxon>
        <taxon>Oomycota</taxon>
        <taxon>Saprolegniomycetes</taxon>
        <taxon>Saprolegniales</taxon>
        <taxon>Verrucalvaceae</taxon>
        <taxon>Aphanomyces</taxon>
    </lineage>
</organism>
<reference evidence="4 5" key="1">
    <citation type="submission" date="2019-03" db="EMBL/GenBank/DDBJ databases">
        <authorList>
            <person name="Gaulin E."/>
            <person name="Dumas B."/>
        </authorList>
    </citation>
    <scope>NUCLEOTIDE SEQUENCE [LARGE SCALE GENOMIC DNA]</scope>
    <source>
        <strain evidence="4">CBS 568.67</strain>
    </source>
</reference>
<name>A0A485LQH6_9STRA</name>
<evidence type="ECO:0000313" key="4">
    <source>
        <dbReference type="EMBL" id="VFU01132.1"/>
    </source>
</evidence>
<protein>
    <submittedName>
        <fullName evidence="4">Aste57867_24493 protein</fullName>
    </submittedName>
</protein>
<dbReference type="Proteomes" id="UP000332933">
    <property type="component" value="Unassembled WGS sequence"/>
</dbReference>
<gene>
    <name evidence="4" type="primary">Aste57867_24493</name>
    <name evidence="3" type="ORF">As57867_024416</name>
    <name evidence="4" type="ORF">ASTE57867_24493</name>
</gene>
<keyword evidence="5" id="KW-1185">Reference proteome</keyword>
<proteinExistence type="predicted"/>
<reference evidence="3" key="2">
    <citation type="submission" date="2019-06" db="EMBL/GenBank/DDBJ databases">
        <title>Genomics analysis of Aphanomyces spp. identifies a new class of oomycete effector associated with host adaptation.</title>
        <authorList>
            <person name="Gaulin E."/>
        </authorList>
    </citation>
    <scope>NUCLEOTIDE SEQUENCE</scope>
    <source>
        <strain evidence="3">CBS 578.67</strain>
    </source>
</reference>
<feature type="coiled-coil region" evidence="1">
    <location>
        <begin position="311"/>
        <end position="345"/>
    </location>
</feature>
<feature type="coiled-coil region" evidence="1">
    <location>
        <begin position="196"/>
        <end position="265"/>
    </location>
</feature>
<feature type="coiled-coil region" evidence="1">
    <location>
        <begin position="635"/>
        <end position="662"/>
    </location>
</feature>